<organism evidence="2 3">
    <name type="scientific">Providencia phage vB_PreS_PR1</name>
    <dbReference type="NCBI Taxonomy" id="1931407"/>
    <lineage>
        <taxon>Viruses</taxon>
        <taxon>Duplodnaviria</taxon>
        <taxon>Heunggongvirae</taxon>
        <taxon>Uroviricota</taxon>
        <taxon>Caudoviricetes</taxon>
        <taxon>Demerecviridae</taxon>
        <taxon>Priunavirus</taxon>
        <taxon>Priunavirus PR1</taxon>
    </lineage>
</organism>
<dbReference type="InterPro" id="IPR046909">
    <property type="entry name" value="cREC_REC"/>
</dbReference>
<evidence type="ECO:0000259" key="1">
    <source>
        <dbReference type="Pfam" id="PF20274"/>
    </source>
</evidence>
<dbReference type="EMBL" id="KY363465">
    <property type="protein sequence ID" value="AQT25299.1"/>
    <property type="molecule type" value="Genomic_DNA"/>
</dbReference>
<feature type="domain" description="Cyclic-phosphate processing Receiver" evidence="1">
    <location>
        <begin position="7"/>
        <end position="101"/>
    </location>
</feature>
<evidence type="ECO:0000313" key="3">
    <source>
        <dbReference type="Proteomes" id="UP000222417"/>
    </source>
</evidence>
<protein>
    <recommendedName>
        <fullName evidence="1">Cyclic-phosphate processing Receiver domain-containing protein</fullName>
    </recommendedName>
</protein>
<evidence type="ECO:0000313" key="2">
    <source>
        <dbReference type="EMBL" id="AQT25299.1"/>
    </source>
</evidence>
<sequence>MVRDKLLLWVDDIRLPMQFLPDNNHYSKILVATNSGSAYRFIERDKHLITHIHLDNDLGEDIEGKDIFAHIEALIFFEDMPRLEEIFIHTSNPSAAASMMSAEQFLADMGIKLTRVHF</sequence>
<proteinExistence type="predicted"/>
<accession>A0A1S6KV56</accession>
<gene>
    <name evidence="2" type="ORF">PR1_73</name>
</gene>
<keyword evidence="3" id="KW-1185">Reference proteome</keyword>
<dbReference type="OrthoDB" id="28620at10239"/>
<dbReference type="Pfam" id="PF20274">
    <property type="entry name" value="cREC_REC"/>
    <property type="match status" value="1"/>
</dbReference>
<reference evidence="2 3" key="1">
    <citation type="submission" date="2016-12" db="EMBL/GenBank/DDBJ databases">
        <title>Providencia rettgeri phage vB-PreS_PR1 - a deep-branching member of the T5-like siphoviruses.</title>
        <authorList>
            <person name="Oliveira H."/>
            <person name="Pinto G."/>
            <person name="Hendrix H."/>
            <person name="Noben J.-P."/>
            <person name="Gawor J."/>
            <person name="Lobocka M."/>
            <person name="Lavigne R."/>
            <person name="Azeredo J."/>
        </authorList>
    </citation>
    <scope>NUCLEOTIDE SEQUENCE [LARGE SCALE GENOMIC DNA]</scope>
</reference>
<name>A0A1S6KV56_9CAUD</name>
<dbReference type="Proteomes" id="UP000222417">
    <property type="component" value="Segment"/>
</dbReference>